<dbReference type="OrthoDB" id="2017405at2759"/>
<accession>A0A072UP80</accession>
<dbReference type="PANTHER" id="PTHR28052">
    <property type="entry name" value="UPF0545 PROTEIN C22ORF39"/>
    <property type="match status" value="1"/>
</dbReference>
<dbReference type="InterPro" id="IPR021475">
    <property type="entry name" value="Pants/Emi1-like"/>
</dbReference>
<dbReference type="Pfam" id="PF11326">
    <property type="entry name" value="PANTS-like"/>
    <property type="match status" value="1"/>
</dbReference>
<dbReference type="Proteomes" id="UP000002051">
    <property type="component" value="Chromosome 4"/>
</dbReference>
<dbReference type="eggNOG" id="ENOG502S200">
    <property type="taxonomic scope" value="Eukaryota"/>
</dbReference>
<dbReference type="EnsemblPlants" id="KEH31181">
    <property type="protein sequence ID" value="KEH31181"/>
    <property type="gene ID" value="MTR_4g092090"/>
</dbReference>
<keyword evidence="3" id="KW-1185">Reference proteome</keyword>
<organism evidence="1 3">
    <name type="scientific">Medicago truncatula</name>
    <name type="common">Barrel medic</name>
    <name type="synonym">Medicago tribuloides</name>
    <dbReference type="NCBI Taxonomy" id="3880"/>
    <lineage>
        <taxon>Eukaryota</taxon>
        <taxon>Viridiplantae</taxon>
        <taxon>Streptophyta</taxon>
        <taxon>Embryophyta</taxon>
        <taxon>Tracheophyta</taxon>
        <taxon>Spermatophyta</taxon>
        <taxon>Magnoliopsida</taxon>
        <taxon>eudicotyledons</taxon>
        <taxon>Gunneridae</taxon>
        <taxon>Pentapetalae</taxon>
        <taxon>rosids</taxon>
        <taxon>fabids</taxon>
        <taxon>Fabales</taxon>
        <taxon>Fabaceae</taxon>
        <taxon>Papilionoideae</taxon>
        <taxon>50 kb inversion clade</taxon>
        <taxon>NPAAA clade</taxon>
        <taxon>Hologalegina</taxon>
        <taxon>IRL clade</taxon>
        <taxon>Trifolieae</taxon>
        <taxon>Medicago</taxon>
    </lineage>
</organism>
<sequence>MTGCSNFEFVAVMSSEKEESSSTVKRKLSCFEHFDALWFCYSPVYQMKQYYRLGTLDNCRGKWKAWTDCLMLKTKPKSQLEEVLKAREKSKKPHIWNFRTRYEASQNWQKMYGHLDKPE</sequence>
<gene>
    <name evidence="2" type="primary">25493252</name>
    <name evidence="1" type="ordered locus">MTR_4g092090</name>
</gene>
<dbReference type="EMBL" id="CM001220">
    <property type="protein sequence ID" value="KEH31181.1"/>
    <property type="molecule type" value="Genomic_DNA"/>
</dbReference>
<reference evidence="2" key="3">
    <citation type="submission" date="2015-04" db="UniProtKB">
        <authorList>
            <consortium name="EnsemblPlants"/>
        </authorList>
    </citation>
    <scope>IDENTIFICATION</scope>
    <source>
        <strain evidence="2">cv. Jemalong A17</strain>
    </source>
</reference>
<evidence type="ECO:0000313" key="1">
    <source>
        <dbReference type="EMBL" id="KEH31181.1"/>
    </source>
</evidence>
<evidence type="ECO:0000313" key="2">
    <source>
        <dbReference type="EnsemblPlants" id="KEH31181"/>
    </source>
</evidence>
<reference evidence="1 3" key="2">
    <citation type="journal article" date="2014" name="BMC Genomics">
        <title>An improved genome release (version Mt4.0) for the model legume Medicago truncatula.</title>
        <authorList>
            <person name="Tang H."/>
            <person name="Krishnakumar V."/>
            <person name="Bidwell S."/>
            <person name="Rosen B."/>
            <person name="Chan A."/>
            <person name="Zhou S."/>
            <person name="Gentzbittel L."/>
            <person name="Childs K.L."/>
            <person name="Yandell M."/>
            <person name="Gundlach H."/>
            <person name="Mayer K.F."/>
            <person name="Schwartz D.C."/>
            <person name="Town C.D."/>
        </authorList>
    </citation>
    <scope>GENOME REANNOTATION</scope>
    <source>
        <strain evidence="1">A17</strain>
        <strain evidence="2 3">cv. Jemalong A17</strain>
    </source>
</reference>
<proteinExistence type="predicted"/>
<protein>
    <submittedName>
        <fullName evidence="1">DUF3128 family protein</fullName>
    </submittedName>
</protein>
<evidence type="ECO:0000313" key="3">
    <source>
        <dbReference type="Proteomes" id="UP000002051"/>
    </source>
</evidence>
<name>A0A072UP80_MEDTR</name>
<dbReference type="STRING" id="3880.A0A072UP80"/>
<dbReference type="PANTHER" id="PTHR28052:SF1">
    <property type="entry name" value="UPF0545 PROTEIN C22ORF39"/>
    <property type="match status" value="1"/>
</dbReference>
<dbReference type="PaxDb" id="3880-AES68730"/>
<dbReference type="AlphaFoldDB" id="A0A072UP80"/>
<reference evidence="1 3" key="1">
    <citation type="journal article" date="2011" name="Nature">
        <title>The Medicago genome provides insight into the evolution of rhizobial symbioses.</title>
        <authorList>
            <person name="Young N.D."/>
            <person name="Debelle F."/>
            <person name="Oldroyd G.E."/>
            <person name="Geurts R."/>
            <person name="Cannon S.B."/>
            <person name="Udvardi M.K."/>
            <person name="Benedito V.A."/>
            <person name="Mayer K.F."/>
            <person name="Gouzy J."/>
            <person name="Schoof H."/>
            <person name="Van de Peer Y."/>
            <person name="Proost S."/>
            <person name="Cook D.R."/>
            <person name="Meyers B.C."/>
            <person name="Spannagl M."/>
            <person name="Cheung F."/>
            <person name="De Mita S."/>
            <person name="Krishnakumar V."/>
            <person name="Gundlach H."/>
            <person name="Zhou S."/>
            <person name="Mudge J."/>
            <person name="Bharti A.K."/>
            <person name="Murray J.D."/>
            <person name="Naoumkina M.A."/>
            <person name="Rosen B."/>
            <person name="Silverstein K.A."/>
            <person name="Tang H."/>
            <person name="Rombauts S."/>
            <person name="Zhao P.X."/>
            <person name="Zhou P."/>
            <person name="Barbe V."/>
            <person name="Bardou P."/>
            <person name="Bechner M."/>
            <person name="Bellec A."/>
            <person name="Berger A."/>
            <person name="Berges H."/>
            <person name="Bidwell S."/>
            <person name="Bisseling T."/>
            <person name="Choisne N."/>
            <person name="Couloux A."/>
            <person name="Denny R."/>
            <person name="Deshpande S."/>
            <person name="Dai X."/>
            <person name="Doyle J.J."/>
            <person name="Dudez A.M."/>
            <person name="Farmer A.D."/>
            <person name="Fouteau S."/>
            <person name="Franken C."/>
            <person name="Gibelin C."/>
            <person name="Gish J."/>
            <person name="Goldstein S."/>
            <person name="Gonzalez A.J."/>
            <person name="Green P.J."/>
            <person name="Hallab A."/>
            <person name="Hartog M."/>
            <person name="Hua A."/>
            <person name="Humphray S.J."/>
            <person name="Jeong D.H."/>
            <person name="Jing Y."/>
            <person name="Jocker A."/>
            <person name="Kenton S.M."/>
            <person name="Kim D.J."/>
            <person name="Klee K."/>
            <person name="Lai H."/>
            <person name="Lang C."/>
            <person name="Lin S."/>
            <person name="Macmil S.L."/>
            <person name="Magdelenat G."/>
            <person name="Matthews L."/>
            <person name="McCorrison J."/>
            <person name="Monaghan E.L."/>
            <person name="Mun J.H."/>
            <person name="Najar F.Z."/>
            <person name="Nicholson C."/>
            <person name="Noirot C."/>
            <person name="O'Bleness M."/>
            <person name="Paule C.R."/>
            <person name="Poulain J."/>
            <person name="Prion F."/>
            <person name="Qin B."/>
            <person name="Qu C."/>
            <person name="Retzel E.F."/>
            <person name="Riddle C."/>
            <person name="Sallet E."/>
            <person name="Samain S."/>
            <person name="Samson N."/>
            <person name="Sanders I."/>
            <person name="Saurat O."/>
            <person name="Scarpelli C."/>
            <person name="Schiex T."/>
            <person name="Segurens B."/>
            <person name="Severin A.J."/>
            <person name="Sherrier D.J."/>
            <person name="Shi R."/>
            <person name="Sims S."/>
            <person name="Singer S.R."/>
            <person name="Sinharoy S."/>
            <person name="Sterck L."/>
            <person name="Viollet A."/>
            <person name="Wang B.B."/>
            <person name="Wang K."/>
            <person name="Wang M."/>
            <person name="Wang X."/>
            <person name="Warfsmann J."/>
            <person name="Weissenbach J."/>
            <person name="White D.D."/>
            <person name="White J.D."/>
            <person name="Wiley G.B."/>
            <person name="Wincker P."/>
            <person name="Xing Y."/>
            <person name="Yang L."/>
            <person name="Yao Z."/>
            <person name="Ying F."/>
            <person name="Zhai J."/>
            <person name="Zhou L."/>
            <person name="Zuber A."/>
            <person name="Denarie J."/>
            <person name="Dixon R.A."/>
            <person name="May G.D."/>
            <person name="Schwartz D.C."/>
            <person name="Rogers J."/>
            <person name="Quetier F."/>
            <person name="Town C.D."/>
            <person name="Roe B.A."/>
        </authorList>
    </citation>
    <scope>NUCLEOTIDE SEQUENCE [LARGE SCALE GENOMIC DNA]</scope>
    <source>
        <strain evidence="1">A17</strain>
        <strain evidence="2 3">cv. Jemalong A17</strain>
    </source>
</reference>